<dbReference type="GO" id="GO:0052621">
    <property type="term" value="F:diguanylate cyclase activity"/>
    <property type="evidence" value="ECO:0007669"/>
    <property type="project" value="UniProtKB-EC"/>
</dbReference>
<gene>
    <name evidence="6" type="ORF">DesfrDRAFT_1525</name>
</gene>
<feature type="domain" description="HAMP" evidence="4">
    <location>
        <begin position="302"/>
        <end position="358"/>
    </location>
</feature>
<evidence type="ECO:0000256" key="1">
    <source>
        <dbReference type="ARBA" id="ARBA00012528"/>
    </source>
</evidence>
<dbReference type="GO" id="GO:0043709">
    <property type="term" value="P:cell adhesion involved in single-species biofilm formation"/>
    <property type="evidence" value="ECO:0007669"/>
    <property type="project" value="TreeGrafter"/>
</dbReference>
<dbReference type="Gene3D" id="3.30.450.20">
    <property type="entry name" value="PAS domain"/>
    <property type="match status" value="1"/>
</dbReference>
<feature type="transmembrane region" description="Helical" evidence="3">
    <location>
        <begin position="16"/>
        <end position="38"/>
    </location>
</feature>
<dbReference type="SUPFAM" id="SSF55073">
    <property type="entry name" value="Nucleotide cyclase"/>
    <property type="match status" value="1"/>
</dbReference>
<feature type="domain" description="GGDEF" evidence="5">
    <location>
        <begin position="394"/>
        <end position="531"/>
    </location>
</feature>
<keyword evidence="3" id="KW-1133">Transmembrane helix</keyword>
<dbReference type="EMBL" id="AECZ01000008">
    <property type="protein sequence ID" value="EFL51670.1"/>
    <property type="molecule type" value="Genomic_DNA"/>
</dbReference>
<proteinExistence type="predicted"/>
<reference evidence="6 7" key="1">
    <citation type="submission" date="2010-08" db="EMBL/GenBank/DDBJ databases">
        <title>The draft genome of Desulfovibrio fructosovorans JJ.</title>
        <authorList>
            <consortium name="US DOE Joint Genome Institute (JGI-PGF)"/>
            <person name="Lucas S."/>
            <person name="Copeland A."/>
            <person name="Lapidus A."/>
            <person name="Cheng J.-F."/>
            <person name="Bruce D."/>
            <person name="Goodwin L."/>
            <person name="Pitluck S."/>
            <person name="Land M.L."/>
            <person name="Hauser L."/>
            <person name="Chang Y.-J."/>
            <person name="Jeffries C."/>
            <person name="Wall J.D."/>
            <person name="Stahl D.A."/>
            <person name="Arkin A.P."/>
            <person name="Dehal P."/>
            <person name="Stolyar S.M."/>
            <person name="Hazen T.C."/>
            <person name="Woyke T.J."/>
        </authorList>
    </citation>
    <scope>NUCLEOTIDE SEQUENCE [LARGE SCALE GENOMIC DNA]</scope>
    <source>
        <strain evidence="6 7">JJ</strain>
    </source>
</reference>
<feature type="transmembrane region" description="Helical" evidence="3">
    <location>
        <begin position="281"/>
        <end position="298"/>
    </location>
</feature>
<evidence type="ECO:0000256" key="2">
    <source>
        <dbReference type="ARBA" id="ARBA00034247"/>
    </source>
</evidence>
<protein>
    <recommendedName>
        <fullName evidence="1">diguanylate cyclase</fullName>
        <ecNumber evidence="1">2.7.7.65</ecNumber>
    </recommendedName>
</protein>
<dbReference type="eggNOG" id="COG3706">
    <property type="taxonomic scope" value="Bacteria"/>
</dbReference>
<dbReference type="Gene3D" id="3.30.70.270">
    <property type="match status" value="1"/>
</dbReference>
<dbReference type="PANTHER" id="PTHR45138">
    <property type="entry name" value="REGULATORY COMPONENTS OF SENSORY TRANSDUCTION SYSTEM"/>
    <property type="match status" value="1"/>
</dbReference>
<dbReference type="PROSITE" id="PS50885">
    <property type="entry name" value="HAMP"/>
    <property type="match status" value="1"/>
</dbReference>
<dbReference type="OrthoDB" id="9813903at2"/>
<evidence type="ECO:0000259" key="5">
    <source>
        <dbReference type="PROSITE" id="PS50887"/>
    </source>
</evidence>
<dbReference type="GO" id="GO:1902201">
    <property type="term" value="P:negative regulation of bacterial-type flagellum-dependent cell motility"/>
    <property type="evidence" value="ECO:0007669"/>
    <property type="project" value="TreeGrafter"/>
</dbReference>
<dbReference type="SMART" id="SM00267">
    <property type="entry name" value="GGDEF"/>
    <property type="match status" value="1"/>
</dbReference>
<name>E1JV76_SOLFR</name>
<dbReference type="CDD" id="cd01949">
    <property type="entry name" value="GGDEF"/>
    <property type="match status" value="1"/>
</dbReference>
<dbReference type="InterPro" id="IPR050469">
    <property type="entry name" value="Diguanylate_Cyclase"/>
</dbReference>
<dbReference type="GO" id="GO:0005886">
    <property type="term" value="C:plasma membrane"/>
    <property type="evidence" value="ECO:0007669"/>
    <property type="project" value="TreeGrafter"/>
</dbReference>
<organism evidence="6 7">
    <name type="scientific">Solidesulfovibrio fructosivorans JJ]</name>
    <dbReference type="NCBI Taxonomy" id="596151"/>
    <lineage>
        <taxon>Bacteria</taxon>
        <taxon>Pseudomonadati</taxon>
        <taxon>Thermodesulfobacteriota</taxon>
        <taxon>Desulfovibrionia</taxon>
        <taxon>Desulfovibrionales</taxon>
        <taxon>Desulfovibrionaceae</taxon>
        <taxon>Solidesulfovibrio</taxon>
    </lineage>
</organism>
<dbReference type="GO" id="GO:0007165">
    <property type="term" value="P:signal transduction"/>
    <property type="evidence" value="ECO:0007669"/>
    <property type="project" value="InterPro"/>
</dbReference>
<sequence length="531" mass="58101">MRLRKMLGLDGLRGQLRFYTLLLVVLPILLALLCFSLFQRGHVVERERQSLVYSLRQECNVVRTWIDERVDDAEYFARIAAIMHSDSIDLSEYYKLYVKTHEYVKHIFYVGTDGVILASNIDTKGASLGDRAYFKDGREGRSALELIPVGRLTGNPACVFSVPITAKDGGFGGVLAISVHLKSLDRWLRENVAYSGSPVILCDTEGRILAPTTVMAAAGGPGKARVSPELLACGEKGGVYVGPDGREMLGAAVSLGRDGWRLVSDMPVSEVLAGYRRQMRWVVFGALATVALVLPLVLRLSRKIERPLTTLAAYARELRETRYAAACPIIRAERLPREVAELRDAFCSMAGEVRGRIEEAERLSVQDALTGLYNRRFLFSGGMKLLAASQRSGRPCSCLMLDVDHFKTVNDTHGHTAGDQVLVHLGRVLSGCVRKSDLVARYGGEEFAVLLTGADVAQAAMLAERFRHALSGAPCMVENRALVVTVSIGVAALRDQVEYGETPLDDLLARADKALYVAKAAGRNCVKVDKG</sequence>
<evidence type="ECO:0000259" key="4">
    <source>
        <dbReference type="PROSITE" id="PS50885"/>
    </source>
</evidence>
<keyword evidence="3" id="KW-0472">Membrane</keyword>
<dbReference type="PROSITE" id="PS50887">
    <property type="entry name" value="GGDEF"/>
    <property type="match status" value="1"/>
</dbReference>
<dbReference type="InterPro" id="IPR043128">
    <property type="entry name" value="Rev_trsase/Diguanyl_cyclase"/>
</dbReference>
<dbReference type="Proteomes" id="UP000006250">
    <property type="component" value="Unassembled WGS sequence"/>
</dbReference>
<keyword evidence="3" id="KW-0812">Transmembrane</keyword>
<dbReference type="InterPro" id="IPR003660">
    <property type="entry name" value="HAMP_dom"/>
</dbReference>
<accession>E1JV76</accession>
<evidence type="ECO:0000313" key="6">
    <source>
        <dbReference type="EMBL" id="EFL51670.1"/>
    </source>
</evidence>
<dbReference type="STRING" id="596151.DesfrDRAFT_1525"/>
<comment type="catalytic activity">
    <reaction evidence="2">
        <text>2 GTP = 3',3'-c-di-GMP + 2 diphosphate</text>
        <dbReference type="Rhea" id="RHEA:24898"/>
        <dbReference type="ChEBI" id="CHEBI:33019"/>
        <dbReference type="ChEBI" id="CHEBI:37565"/>
        <dbReference type="ChEBI" id="CHEBI:58805"/>
        <dbReference type="EC" id="2.7.7.65"/>
    </reaction>
</comment>
<dbReference type="SMART" id="SM00304">
    <property type="entry name" value="HAMP"/>
    <property type="match status" value="1"/>
</dbReference>
<keyword evidence="7" id="KW-1185">Reference proteome</keyword>
<dbReference type="PANTHER" id="PTHR45138:SF9">
    <property type="entry name" value="DIGUANYLATE CYCLASE DGCM-RELATED"/>
    <property type="match status" value="1"/>
</dbReference>
<dbReference type="FunFam" id="3.30.70.270:FF:000001">
    <property type="entry name" value="Diguanylate cyclase domain protein"/>
    <property type="match status" value="1"/>
</dbReference>
<dbReference type="InterPro" id="IPR000160">
    <property type="entry name" value="GGDEF_dom"/>
</dbReference>
<evidence type="ECO:0000256" key="3">
    <source>
        <dbReference type="SAM" id="Phobius"/>
    </source>
</evidence>
<dbReference type="EC" id="2.7.7.65" evidence="1"/>
<dbReference type="AlphaFoldDB" id="E1JV76"/>
<dbReference type="Gene3D" id="6.10.340.10">
    <property type="match status" value="1"/>
</dbReference>
<dbReference type="CDD" id="cd12914">
    <property type="entry name" value="PDC1_DGC_like"/>
    <property type="match status" value="1"/>
</dbReference>
<comment type="caution">
    <text evidence="6">The sequence shown here is derived from an EMBL/GenBank/DDBJ whole genome shotgun (WGS) entry which is preliminary data.</text>
</comment>
<dbReference type="NCBIfam" id="TIGR00254">
    <property type="entry name" value="GGDEF"/>
    <property type="match status" value="1"/>
</dbReference>
<dbReference type="Pfam" id="PF00990">
    <property type="entry name" value="GGDEF"/>
    <property type="match status" value="1"/>
</dbReference>
<dbReference type="InterPro" id="IPR029787">
    <property type="entry name" value="Nucleotide_cyclase"/>
</dbReference>
<evidence type="ECO:0000313" key="7">
    <source>
        <dbReference type="Proteomes" id="UP000006250"/>
    </source>
</evidence>